<organism evidence="1 2">
    <name type="scientific">Marinomonas transparens</name>
    <dbReference type="NCBI Taxonomy" id="2795388"/>
    <lineage>
        <taxon>Bacteria</taxon>
        <taxon>Pseudomonadati</taxon>
        <taxon>Pseudomonadota</taxon>
        <taxon>Gammaproteobacteria</taxon>
        <taxon>Oceanospirillales</taxon>
        <taxon>Oceanospirillaceae</taxon>
        <taxon>Marinomonas</taxon>
    </lineage>
</organism>
<sequence>MQAPSSTVTQVKVRPALGRQVRKENGQIIPTDGIDVVLSKYYRRRISDGDLIAINTLGEK</sequence>
<dbReference type="AlphaFoldDB" id="A0A934JJX5"/>
<dbReference type="EMBL" id="JAEMNX010000003">
    <property type="protein sequence ID" value="MBJ7537166.1"/>
    <property type="molecule type" value="Genomic_DNA"/>
</dbReference>
<proteinExistence type="predicted"/>
<evidence type="ECO:0000313" key="2">
    <source>
        <dbReference type="Proteomes" id="UP000628710"/>
    </source>
</evidence>
<accession>A0A934JJX5</accession>
<protein>
    <submittedName>
        <fullName evidence="1">DUF2635 domain-containing protein</fullName>
    </submittedName>
</protein>
<keyword evidence="2" id="KW-1185">Reference proteome</keyword>
<gene>
    <name evidence="1" type="ORF">I8J31_05675</name>
</gene>
<dbReference type="InterPro" id="IPR024400">
    <property type="entry name" value="DUF2635"/>
</dbReference>
<evidence type="ECO:0000313" key="1">
    <source>
        <dbReference type="EMBL" id="MBJ7537166.1"/>
    </source>
</evidence>
<reference evidence="1" key="1">
    <citation type="submission" date="2020-12" db="EMBL/GenBank/DDBJ databases">
        <title>Marinomonas arctica sp. nov., a psychrotolerant bacterium isolated from the Arctic.</title>
        <authorList>
            <person name="Zhang Y."/>
        </authorList>
    </citation>
    <scope>NUCLEOTIDE SEQUENCE</scope>
    <source>
        <strain evidence="1">C1424</strain>
    </source>
</reference>
<dbReference type="Proteomes" id="UP000628710">
    <property type="component" value="Unassembled WGS sequence"/>
</dbReference>
<dbReference type="RefSeq" id="WP_199467302.1">
    <property type="nucleotide sequence ID" value="NZ_JAEMNX010000003.1"/>
</dbReference>
<comment type="caution">
    <text evidence="1">The sequence shown here is derived from an EMBL/GenBank/DDBJ whole genome shotgun (WGS) entry which is preliminary data.</text>
</comment>
<dbReference type="Pfam" id="PF10948">
    <property type="entry name" value="DUF2635"/>
    <property type="match status" value="1"/>
</dbReference>
<name>A0A934JJX5_9GAMM</name>